<dbReference type="Pfam" id="PF20464">
    <property type="entry name" value="MmeI_N"/>
    <property type="match status" value="1"/>
</dbReference>
<feature type="domain" description="MmeI-like helicase spacer" evidence="6">
    <location>
        <begin position="175"/>
        <end position="255"/>
    </location>
</feature>
<gene>
    <name evidence="10" type="ORF">HMPREF0179_02687</name>
</gene>
<evidence type="ECO:0000259" key="8">
    <source>
        <dbReference type="Pfam" id="PF20467"/>
    </source>
</evidence>
<protein>
    <recommendedName>
        <fullName evidence="1">site-specific DNA-methyltransferase (adenine-specific)</fullName>
        <ecNumber evidence="1">2.1.1.72</ecNumber>
    </recommendedName>
</protein>
<comment type="caution">
    <text evidence="10">The sequence shown here is derived from an EMBL/GenBank/DDBJ whole genome shotgun (WGS) entry which is preliminary data.</text>
</comment>
<dbReference type="InterPro" id="IPR046816">
    <property type="entry name" value="MmeI_Mtase"/>
</dbReference>
<proteinExistence type="predicted"/>
<dbReference type="Pfam" id="PF20465">
    <property type="entry name" value="MmeI_hel"/>
    <property type="match status" value="1"/>
</dbReference>
<comment type="catalytic activity">
    <reaction evidence="4">
        <text>a 2'-deoxyadenosine in DNA + S-adenosyl-L-methionine = an N(6)-methyl-2'-deoxyadenosine in DNA + S-adenosyl-L-homocysteine + H(+)</text>
        <dbReference type="Rhea" id="RHEA:15197"/>
        <dbReference type="Rhea" id="RHEA-COMP:12418"/>
        <dbReference type="Rhea" id="RHEA-COMP:12419"/>
        <dbReference type="ChEBI" id="CHEBI:15378"/>
        <dbReference type="ChEBI" id="CHEBI:57856"/>
        <dbReference type="ChEBI" id="CHEBI:59789"/>
        <dbReference type="ChEBI" id="CHEBI:90615"/>
        <dbReference type="ChEBI" id="CHEBI:90616"/>
        <dbReference type="EC" id="2.1.1.72"/>
    </reaction>
</comment>
<evidence type="ECO:0000256" key="4">
    <source>
        <dbReference type="ARBA" id="ARBA00047942"/>
    </source>
</evidence>
<evidence type="ECO:0000259" key="6">
    <source>
        <dbReference type="Pfam" id="PF20465"/>
    </source>
</evidence>
<dbReference type="GeneID" id="78084921"/>
<dbReference type="Pfam" id="PF20466">
    <property type="entry name" value="MmeI_TRD"/>
    <property type="match status" value="1"/>
</dbReference>
<sequence length="913" mass="104596">MATLNQAKIIKALEKMVTAPNDDFIFSFLSAYGTPNATIERLQMGDPQRNVAKIDGDIALPNQMYFHPVTDGSSLEKAFEDILALPVIEQRKIRFILVTDYTTVIAYDRTVKDQTTFDYSDFKTNYEFFLPLTGLYEKAIAYSEHPADTKACEKMGRLYDHIQIINQYENHDEKHTLNVFLTRLLFCFFAEDTGIFPEQNQMVKALKSVTQENGSDVAEFFEKLFTVLDLPSDAPERTAFSATFQSFPYVNGGLFKEKTVIPTFDAKARRLLLDCGFLTWSDISPVIFGSMFQSIMDPEKRRSLGAHYTSEKNILKVVRPLFLDELHEEFQKILGLKKGKKKALEDFHAKIASLGFLDPACGCGNFLIVSYRELRELELQVLLAIKAETKGDTRFLALDIRPLIKVSISQFYGIELEEFPVEVARVSMWLMEHVMNLKVGKTFGQVISSIPLQHSATIVCANALTIDWKDVVVPEKLHYIMGNPPFSGYQYMDEQQKEYIANLFKKNKYSRSIDLVSGWFLLASKFIVKTDIEVSFVSTNSITQGEQVYPIWNDIFKIGIKINFAYKTFKWNNESKGNAAVHCVIIGFSYKETLSYRLYSSDDNFKFVSGITPYITESDGKSNYIVCQSKHPICAKQNMALGNMPKDGGNLIIEFEELYSFLQEAPEAKPYIRRLYGAEEFIRNIKRYCLWLKYAPQDILDIPVVKKRLEGVVAMRLSSKAASTRAYAKYPHLFRQITQPDDTPFLIIPLVSSERRKYIPIGFMGKENIVTNLVSIVPNATLYDFAILTSAMHMTWMRTVCGRLKSDYRYSRDLCYNTFPWPDASEEQKKAVSELADMVLNIRNMYPDKTLAEMYDPDKMPEPLAEAHHNLDMAVDSLYRNTPFESDEERLQLLFKLYEKLVAAKNAKEKPHA</sequence>
<feature type="domain" description="MmeI-like N-terminal" evidence="5">
    <location>
        <begin position="7"/>
        <end position="162"/>
    </location>
</feature>
<keyword evidence="11" id="KW-1185">Reference proteome</keyword>
<dbReference type="GO" id="GO:0032259">
    <property type="term" value="P:methylation"/>
    <property type="evidence" value="ECO:0007669"/>
    <property type="project" value="UniProtKB-KW"/>
</dbReference>
<dbReference type="InterPro" id="IPR046817">
    <property type="entry name" value="MmeI_N"/>
</dbReference>
<dbReference type="EMBL" id="ADCP02000001">
    <property type="protein sequence ID" value="EFV43496.1"/>
    <property type="molecule type" value="Genomic_DNA"/>
</dbReference>
<dbReference type="InterPro" id="IPR050953">
    <property type="entry name" value="N4_N6_ade-DNA_methylase"/>
</dbReference>
<organism evidence="10 11">
    <name type="scientific">Bilophila wadsworthia (strain 3_1_6)</name>
    <dbReference type="NCBI Taxonomy" id="563192"/>
    <lineage>
        <taxon>Bacteria</taxon>
        <taxon>Pseudomonadati</taxon>
        <taxon>Thermodesulfobacteriota</taxon>
        <taxon>Desulfovibrionia</taxon>
        <taxon>Desulfovibrionales</taxon>
        <taxon>Desulfovibrionaceae</taxon>
        <taxon>Bilophila</taxon>
    </lineage>
</organism>
<reference evidence="10 11" key="1">
    <citation type="submission" date="2010-10" db="EMBL/GenBank/DDBJ databases">
        <authorList>
            <consortium name="The Broad Institute Genome Sequencing Platform"/>
            <person name="Ward D."/>
            <person name="Earl A."/>
            <person name="Feldgarden M."/>
            <person name="Young S.K."/>
            <person name="Gargeya S."/>
            <person name="Zeng Q."/>
            <person name="Alvarado L."/>
            <person name="Berlin A."/>
            <person name="Bochicchio J."/>
            <person name="Chapman S.B."/>
            <person name="Chen Z."/>
            <person name="Freedman E."/>
            <person name="Gellesch M."/>
            <person name="Goldberg J."/>
            <person name="Griggs A."/>
            <person name="Gujja S."/>
            <person name="Heilman E."/>
            <person name="Heiman D."/>
            <person name="Howarth C."/>
            <person name="Mehta T."/>
            <person name="Neiman D."/>
            <person name="Pearson M."/>
            <person name="Roberts A."/>
            <person name="Saif S."/>
            <person name="Shea T."/>
            <person name="Shenoy N."/>
            <person name="Sisk P."/>
            <person name="Stolte C."/>
            <person name="Sykes S."/>
            <person name="White J."/>
            <person name="Yandava C."/>
            <person name="Allen-Vercoe E."/>
            <person name="Sibley C."/>
            <person name="Ambrose C.E."/>
            <person name="Strauss J."/>
            <person name="Daigneault M."/>
            <person name="Haas B."/>
            <person name="Nusbaum C."/>
            <person name="Birren B."/>
        </authorList>
    </citation>
    <scope>NUCLEOTIDE SEQUENCE [LARGE SCALE GENOMIC DNA]</scope>
    <source>
        <strain evidence="10 11">3_1_6</strain>
    </source>
</reference>
<feature type="domain" description="MmeI-like C-terminal" evidence="8">
    <location>
        <begin position="825"/>
        <end position="903"/>
    </location>
</feature>
<dbReference type="HOGENOM" id="CLU_005831_3_0_7"/>
<dbReference type="PANTHER" id="PTHR33841:SF1">
    <property type="entry name" value="DNA METHYLTRANSFERASE A"/>
    <property type="match status" value="1"/>
</dbReference>
<evidence type="ECO:0000259" key="7">
    <source>
        <dbReference type="Pfam" id="PF20466"/>
    </source>
</evidence>
<dbReference type="InterPro" id="IPR046819">
    <property type="entry name" value="MmeI_hel"/>
</dbReference>
<reference evidence="10 11" key="2">
    <citation type="submission" date="2013-04" db="EMBL/GenBank/DDBJ databases">
        <title>The Genome Sequence of Bilophila wadsworthia 3_1_6.</title>
        <authorList>
            <consortium name="The Broad Institute Genomics Platform"/>
            <person name="Earl A."/>
            <person name="Ward D."/>
            <person name="Feldgarden M."/>
            <person name="Gevers D."/>
            <person name="Sibley C."/>
            <person name="Strauss J."/>
            <person name="Allen-Vercoe E."/>
            <person name="Walker B."/>
            <person name="Young S."/>
            <person name="Zeng Q."/>
            <person name="Gargeya S."/>
            <person name="Fitzgerald M."/>
            <person name="Haas B."/>
            <person name="Abouelleil A."/>
            <person name="Allen A.W."/>
            <person name="Alvarado L."/>
            <person name="Arachchi H.M."/>
            <person name="Berlin A.M."/>
            <person name="Chapman S.B."/>
            <person name="Gainer-Dewar J."/>
            <person name="Goldberg J."/>
            <person name="Griggs A."/>
            <person name="Gujja S."/>
            <person name="Hansen M."/>
            <person name="Howarth C."/>
            <person name="Imamovic A."/>
            <person name="Ireland A."/>
            <person name="Larimer J."/>
            <person name="McCowan C."/>
            <person name="Murphy C."/>
            <person name="Pearson M."/>
            <person name="Poon T.W."/>
            <person name="Priest M."/>
            <person name="Roberts A."/>
            <person name="Saif S."/>
            <person name="Shea T."/>
            <person name="Sisk P."/>
            <person name="Sykes S."/>
            <person name="Wortman J."/>
            <person name="Nusbaum C."/>
            <person name="Birren B."/>
        </authorList>
    </citation>
    <scope>NUCLEOTIDE SEQUENCE [LARGE SCALE GENOMIC DNA]</scope>
    <source>
        <strain evidence="10 11">3_1_6</strain>
    </source>
</reference>
<evidence type="ECO:0000256" key="2">
    <source>
        <dbReference type="ARBA" id="ARBA00022603"/>
    </source>
</evidence>
<evidence type="ECO:0000259" key="5">
    <source>
        <dbReference type="Pfam" id="PF20464"/>
    </source>
</evidence>
<dbReference type="Pfam" id="PF20467">
    <property type="entry name" value="MmeI_C"/>
    <property type="match status" value="1"/>
</dbReference>
<keyword evidence="2" id="KW-0489">Methyltransferase</keyword>
<keyword evidence="3" id="KW-0808">Transferase</keyword>
<dbReference type="GO" id="GO:0009007">
    <property type="term" value="F:site-specific DNA-methyltransferase (adenine-specific) activity"/>
    <property type="evidence" value="ECO:0007669"/>
    <property type="project" value="UniProtKB-EC"/>
</dbReference>
<dbReference type="InterPro" id="IPR029063">
    <property type="entry name" value="SAM-dependent_MTases_sf"/>
</dbReference>
<name>E5Y919_BILW3</name>
<evidence type="ECO:0000256" key="1">
    <source>
        <dbReference type="ARBA" id="ARBA00011900"/>
    </source>
</evidence>
<dbReference type="Proteomes" id="UP000006034">
    <property type="component" value="Unassembled WGS sequence"/>
</dbReference>
<feature type="domain" description="MmeI-like target recognition" evidence="7">
    <location>
        <begin position="622"/>
        <end position="823"/>
    </location>
</feature>
<dbReference type="EC" id="2.1.1.72" evidence="1"/>
<evidence type="ECO:0000256" key="3">
    <source>
        <dbReference type="ARBA" id="ARBA00022679"/>
    </source>
</evidence>
<dbReference type="AlphaFoldDB" id="E5Y919"/>
<dbReference type="eggNOG" id="COG1002">
    <property type="taxonomic scope" value="Bacteria"/>
</dbReference>
<dbReference type="InterPro" id="IPR046818">
    <property type="entry name" value="MmeI_C"/>
</dbReference>
<evidence type="ECO:0000313" key="11">
    <source>
        <dbReference type="Proteomes" id="UP000006034"/>
    </source>
</evidence>
<dbReference type="Pfam" id="PF20473">
    <property type="entry name" value="MmeI_Mtase"/>
    <property type="match status" value="1"/>
</dbReference>
<dbReference type="OrthoDB" id="9761012at2"/>
<dbReference type="InterPro" id="IPR046820">
    <property type="entry name" value="MmeI_TRD"/>
</dbReference>
<evidence type="ECO:0000313" key="10">
    <source>
        <dbReference type="EMBL" id="EFV43496.1"/>
    </source>
</evidence>
<accession>E5Y919</accession>
<dbReference type="Gene3D" id="3.40.50.150">
    <property type="entry name" value="Vaccinia Virus protein VP39"/>
    <property type="match status" value="1"/>
</dbReference>
<dbReference type="PANTHER" id="PTHR33841">
    <property type="entry name" value="DNA METHYLTRANSFERASE YEEA-RELATED"/>
    <property type="match status" value="1"/>
</dbReference>
<dbReference type="SUPFAM" id="SSF53335">
    <property type="entry name" value="S-adenosyl-L-methionine-dependent methyltransferases"/>
    <property type="match status" value="1"/>
</dbReference>
<feature type="domain" description="MmeI-like DNA-methyltransferase" evidence="9">
    <location>
        <begin position="339"/>
        <end position="599"/>
    </location>
</feature>
<dbReference type="STRING" id="563192.HMPREF0179_02687"/>
<dbReference type="RefSeq" id="WP_005028721.1">
    <property type="nucleotide sequence ID" value="NZ_KE150238.1"/>
</dbReference>
<evidence type="ECO:0000259" key="9">
    <source>
        <dbReference type="Pfam" id="PF20473"/>
    </source>
</evidence>